<keyword evidence="3" id="KW-1185">Reference proteome</keyword>
<feature type="domain" description="Cyclic nucleotide-binding" evidence="1">
    <location>
        <begin position="30"/>
        <end position="116"/>
    </location>
</feature>
<dbReference type="Pfam" id="PF00027">
    <property type="entry name" value="cNMP_binding"/>
    <property type="match status" value="1"/>
</dbReference>
<dbReference type="RefSeq" id="WP_109741996.1">
    <property type="nucleotide sequence ID" value="NZ_QGGO01000005.1"/>
</dbReference>
<evidence type="ECO:0000259" key="1">
    <source>
        <dbReference type="Pfam" id="PF00027"/>
    </source>
</evidence>
<protein>
    <submittedName>
        <fullName evidence="2">CRP-like cAMP-binding protein</fullName>
    </submittedName>
</protein>
<reference evidence="2 3" key="1">
    <citation type="submission" date="2018-05" db="EMBL/GenBank/DDBJ databases">
        <title>Genomic Encyclopedia of Archaeal and Bacterial Type Strains, Phase II (KMG-II): from individual species to whole genera.</title>
        <authorList>
            <person name="Goeker M."/>
        </authorList>
    </citation>
    <scope>NUCLEOTIDE SEQUENCE [LARGE SCALE GENOMIC DNA]</scope>
    <source>
        <strain evidence="2 3">DSM 22214</strain>
    </source>
</reference>
<dbReference type="InterPro" id="IPR000595">
    <property type="entry name" value="cNMP-bd_dom"/>
</dbReference>
<dbReference type="OrthoDB" id="667553at2"/>
<sequence length="191" mass="22621">MTPNFIQFIQQIVPFTDEELQNAKHLFTEKSLKKGEFWVKEGEFNADMLFVNKGMLRSYFLKDETEKTFDLTIENQLVTCTYCYSFGLPSKDYIQAIEDTYLCIISKDNLDALYEQSVKWERLSRILFEGYTIGQEVRLRSFIAETAQERYERLSEMQPELMRRTPQIYLANFLGITPQSLSRLRRKITSK</sequence>
<dbReference type="InterPro" id="IPR018490">
    <property type="entry name" value="cNMP-bd_dom_sf"/>
</dbReference>
<proteinExistence type="predicted"/>
<name>A0A316ECV7_9BACT</name>
<dbReference type="Gene3D" id="2.60.120.10">
    <property type="entry name" value="Jelly Rolls"/>
    <property type="match status" value="1"/>
</dbReference>
<comment type="caution">
    <text evidence="2">The sequence shown here is derived from an EMBL/GenBank/DDBJ whole genome shotgun (WGS) entry which is preliminary data.</text>
</comment>
<accession>A0A316ECV7</accession>
<dbReference type="EMBL" id="QGGO01000005">
    <property type="protein sequence ID" value="PWK27829.1"/>
    <property type="molecule type" value="Genomic_DNA"/>
</dbReference>
<dbReference type="SUPFAM" id="SSF51206">
    <property type="entry name" value="cAMP-binding domain-like"/>
    <property type="match status" value="1"/>
</dbReference>
<dbReference type="Proteomes" id="UP000245489">
    <property type="component" value="Unassembled WGS sequence"/>
</dbReference>
<evidence type="ECO:0000313" key="3">
    <source>
        <dbReference type="Proteomes" id="UP000245489"/>
    </source>
</evidence>
<gene>
    <name evidence="2" type="ORF">LV89_01236</name>
</gene>
<evidence type="ECO:0000313" key="2">
    <source>
        <dbReference type="EMBL" id="PWK27829.1"/>
    </source>
</evidence>
<organism evidence="2 3">
    <name type="scientific">Arcicella aurantiaca</name>
    <dbReference type="NCBI Taxonomy" id="591202"/>
    <lineage>
        <taxon>Bacteria</taxon>
        <taxon>Pseudomonadati</taxon>
        <taxon>Bacteroidota</taxon>
        <taxon>Cytophagia</taxon>
        <taxon>Cytophagales</taxon>
        <taxon>Flectobacillaceae</taxon>
        <taxon>Arcicella</taxon>
    </lineage>
</organism>
<dbReference type="InterPro" id="IPR014710">
    <property type="entry name" value="RmlC-like_jellyroll"/>
</dbReference>
<dbReference type="AlphaFoldDB" id="A0A316ECV7"/>